<dbReference type="GO" id="GO:0016740">
    <property type="term" value="F:transferase activity"/>
    <property type="evidence" value="ECO:0007669"/>
    <property type="project" value="UniProtKB-KW"/>
</dbReference>
<comment type="caution">
    <text evidence="4">The sequence shown here is derived from an EMBL/GenBank/DDBJ whole genome shotgun (WGS) entry which is preliminary data.</text>
</comment>
<dbReference type="OrthoDB" id="2447262at2759"/>
<dbReference type="AlphaFoldDB" id="A0A9P6LR81"/>
<dbReference type="Pfam" id="PF16727">
    <property type="entry name" value="REV1_C"/>
    <property type="match status" value="1"/>
</dbReference>
<dbReference type="InterPro" id="IPR025527">
    <property type="entry name" value="HUWE1/Rev1_UBM"/>
</dbReference>
<dbReference type="Pfam" id="PF14377">
    <property type="entry name" value="UBM"/>
    <property type="match status" value="1"/>
</dbReference>
<gene>
    <name evidence="4" type="ORF">BGZ65_013040</name>
</gene>
<dbReference type="Gene3D" id="6.10.250.1630">
    <property type="match status" value="1"/>
</dbReference>
<feature type="domain" description="DNA repair protein Rev1 C-terminal" evidence="3">
    <location>
        <begin position="175"/>
        <end position="259"/>
    </location>
</feature>
<accession>A0A9P6LR81</accession>
<dbReference type="InterPro" id="IPR031991">
    <property type="entry name" value="Rev1_C"/>
</dbReference>
<evidence type="ECO:0000313" key="4">
    <source>
        <dbReference type="EMBL" id="KAF9917080.1"/>
    </source>
</evidence>
<dbReference type="Proteomes" id="UP000749646">
    <property type="component" value="Unassembled WGS sequence"/>
</dbReference>
<proteinExistence type="predicted"/>
<feature type="non-terminal residue" evidence="4">
    <location>
        <position position="1"/>
    </location>
</feature>
<sequence length="260" mass="28817">RGKDQAGTDWCAGVVTGGTSRGGPDEGRGDANGRDGRHNAGHTSHAGKEEAGHDAGQIPDLDPEFLAALPPDIRAELESAHRLEVMKNRQRQADLAAEAKTRQAAAAGSYYAGRSIRESGPPPPERPTLMGMRETSELRVMLVEWVQSTLIKEEETAANDMQCTDASIRPCVVFYDEGPNPDDVQSFSNFIVRVIYMERDLDRVRLLLRCLKRKVEENERQASPAHSNPKHVRVLMSWQEALERIMDVAQRLVFKLYGGS</sequence>
<evidence type="ECO:0000256" key="1">
    <source>
        <dbReference type="ARBA" id="ARBA00022679"/>
    </source>
</evidence>
<feature type="non-terminal residue" evidence="4">
    <location>
        <position position="260"/>
    </location>
</feature>
<reference evidence="4" key="1">
    <citation type="journal article" date="2020" name="Fungal Divers.">
        <title>Resolving the Mortierellaceae phylogeny through synthesis of multi-gene phylogenetics and phylogenomics.</title>
        <authorList>
            <person name="Vandepol N."/>
            <person name="Liber J."/>
            <person name="Desiro A."/>
            <person name="Na H."/>
            <person name="Kennedy M."/>
            <person name="Barry K."/>
            <person name="Grigoriev I.V."/>
            <person name="Miller A.N."/>
            <person name="O'Donnell K."/>
            <person name="Stajich J.E."/>
            <person name="Bonito G."/>
        </authorList>
    </citation>
    <scope>NUCLEOTIDE SEQUENCE</scope>
    <source>
        <strain evidence="4">MES-2147</strain>
    </source>
</reference>
<feature type="region of interest" description="Disordered" evidence="2">
    <location>
        <begin position="1"/>
        <end position="65"/>
    </location>
</feature>
<dbReference type="EMBL" id="JAAAHW010011856">
    <property type="protein sequence ID" value="KAF9917080.1"/>
    <property type="molecule type" value="Genomic_DNA"/>
</dbReference>
<evidence type="ECO:0000256" key="2">
    <source>
        <dbReference type="SAM" id="MobiDB-lite"/>
    </source>
</evidence>
<feature type="compositionally biased region" description="Basic and acidic residues" evidence="2">
    <location>
        <begin position="23"/>
        <end position="38"/>
    </location>
</feature>
<keyword evidence="1" id="KW-0808">Transferase</keyword>
<name>A0A9P6LR81_9FUNG</name>
<evidence type="ECO:0000259" key="3">
    <source>
        <dbReference type="Pfam" id="PF16727"/>
    </source>
</evidence>
<keyword evidence="5" id="KW-1185">Reference proteome</keyword>
<protein>
    <recommendedName>
        <fullName evidence="3">DNA repair protein Rev1 C-terminal domain-containing protein</fullName>
    </recommendedName>
</protein>
<dbReference type="Gene3D" id="1.20.58.1280">
    <property type="entry name" value="DNA repair protein Rev1, C-terminal domain"/>
    <property type="match status" value="1"/>
</dbReference>
<evidence type="ECO:0000313" key="5">
    <source>
        <dbReference type="Proteomes" id="UP000749646"/>
    </source>
</evidence>
<dbReference type="InterPro" id="IPR038401">
    <property type="entry name" value="Rev1_C_sf"/>
</dbReference>
<organism evidence="4 5">
    <name type="scientific">Modicella reniformis</name>
    <dbReference type="NCBI Taxonomy" id="1440133"/>
    <lineage>
        <taxon>Eukaryota</taxon>
        <taxon>Fungi</taxon>
        <taxon>Fungi incertae sedis</taxon>
        <taxon>Mucoromycota</taxon>
        <taxon>Mortierellomycotina</taxon>
        <taxon>Mortierellomycetes</taxon>
        <taxon>Mortierellales</taxon>
        <taxon>Mortierellaceae</taxon>
        <taxon>Modicella</taxon>
    </lineage>
</organism>